<proteinExistence type="predicted"/>
<dbReference type="GO" id="GO:0016151">
    <property type="term" value="F:nickel cation binding"/>
    <property type="evidence" value="ECO:0007669"/>
    <property type="project" value="InterPro"/>
</dbReference>
<dbReference type="Gene3D" id="3.30.2320.50">
    <property type="match status" value="1"/>
</dbReference>
<organism evidence="4 5">
    <name type="scientific">Candidatus Acidulodesulfobacterium acidiphilum</name>
    <dbReference type="NCBI Taxonomy" id="2597224"/>
    <lineage>
        <taxon>Bacteria</taxon>
        <taxon>Deltaproteobacteria</taxon>
        <taxon>Candidatus Acidulodesulfobacterales</taxon>
        <taxon>Candidatus Acidulodesulfobacterium</taxon>
    </lineage>
</organism>
<sequence length="79" mass="9082">MHEISVALEILDTLEDNGYLKGVKKVDSIKLIIGRYSGIDKNYLSFAFQNINDERFKEVSLEFISNDSDEIKIEEIIVD</sequence>
<protein>
    <submittedName>
        <fullName evidence="4">Hydrogenase maturation nickel metallochaperone HypA</fullName>
    </submittedName>
</protein>
<keyword evidence="2" id="KW-0479">Metal-binding</keyword>
<dbReference type="AlphaFoldDB" id="A0A520X7E9"/>
<keyword evidence="3" id="KW-0862">Zinc</keyword>
<dbReference type="Proteomes" id="UP000322454">
    <property type="component" value="Unassembled WGS sequence"/>
</dbReference>
<evidence type="ECO:0000256" key="2">
    <source>
        <dbReference type="ARBA" id="ARBA00022723"/>
    </source>
</evidence>
<dbReference type="Pfam" id="PF01155">
    <property type="entry name" value="HypA"/>
    <property type="match status" value="1"/>
</dbReference>
<dbReference type="InterPro" id="IPR000688">
    <property type="entry name" value="HypA/HybF"/>
</dbReference>
<evidence type="ECO:0000313" key="5">
    <source>
        <dbReference type="Proteomes" id="UP000322454"/>
    </source>
</evidence>
<dbReference type="GO" id="GO:0051604">
    <property type="term" value="P:protein maturation"/>
    <property type="evidence" value="ECO:0007669"/>
    <property type="project" value="InterPro"/>
</dbReference>
<name>A0A520X7E9_9DELT</name>
<gene>
    <name evidence="4" type="ORF">EVJ48_09490</name>
</gene>
<evidence type="ECO:0000256" key="1">
    <source>
        <dbReference type="ARBA" id="ARBA00022596"/>
    </source>
</evidence>
<keyword evidence="1" id="KW-0533">Nickel</keyword>
<dbReference type="EMBL" id="SHMQ01000044">
    <property type="protein sequence ID" value="RZV37123.1"/>
    <property type="molecule type" value="Genomic_DNA"/>
</dbReference>
<comment type="caution">
    <text evidence="4">The sequence shown here is derived from an EMBL/GenBank/DDBJ whole genome shotgun (WGS) entry which is preliminary data.</text>
</comment>
<accession>A0A520X7E9</accession>
<reference evidence="4 5" key="1">
    <citation type="submission" date="2019-01" db="EMBL/GenBank/DDBJ databases">
        <title>Insights into ecological role of a new deltaproteobacterial order Candidatus Sinidesulfobacterales (Sva0485) by metagenomics and metatranscriptomics.</title>
        <authorList>
            <person name="Tan S."/>
            <person name="Liu J."/>
            <person name="Fang Y."/>
            <person name="Hedlund B."/>
            <person name="Lian Z.-H."/>
            <person name="Huang L.-Y."/>
            <person name="Li J.-T."/>
            <person name="Huang L.-N."/>
            <person name="Li W.-J."/>
            <person name="Jiang H.-C."/>
            <person name="Dong H.-L."/>
            <person name="Shu W.-S."/>
        </authorList>
    </citation>
    <scope>NUCLEOTIDE SEQUENCE [LARGE SCALE GENOMIC DNA]</scope>
    <source>
        <strain evidence="4">AP4</strain>
    </source>
</reference>
<evidence type="ECO:0000256" key="3">
    <source>
        <dbReference type="ARBA" id="ARBA00022833"/>
    </source>
</evidence>
<evidence type="ECO:0000313" key="4">
    <source>
        <dbReference type="EMBL" id="RZV37123.1"/>
    </source>
</evidence>